<dbReference type="EMBL" id="JAPWDV010000002">
    <property type="protein sequence ID" value="KAJ6220935.1"/>
    <property type="molecule type" value="Genomic_DNA"/>
</dbReference>
<keyword evidence="5" id="KW-0653">Protein transport</keyword>
<dbReference type="InterPro" id="IPR029705">
    <property type="entry name" value="VPS35L"/>
</dbReference>
<protein>
    <submittedName>
        <fullName evidence="6">Uncharacterized protein</fullName>
    </submittedName>
</protein>
<dbReference type="Proteomes" id="UP001142055">
    <property type="component" value="Chromosome 2"/>
</dbReference>
<evidence type="ECO:0000256" key="1">
    <source>
        <dbReference type="ARBA" id="ARBA00004177"/>
    </source>
</evidence>
<comment type="subcellular location">
    <subcellularLocation>
        <location evidence="1">Endosome</location>
    </subcellularLocation>
</comment>
<keyword evidence="7" id="KW-1185">Reference proteome</keyword>
<evidence type="ECO:0000313" key="7">
    <source>
        <dbReference type="Proteomes" id="UP001142055"/>
    </source>
</evidence>
<accession>A0A9Q0M850</accession>
<keyword evidence="3" id="KW-0813">Transport</keyword>
<dbReference type="AlphaFoldDB" id="A0A9Q0M850"/>
<evidence type="ECO:0000313" key="6">
    <source>
        <dbReference type="EMBL" id="KAJ6220935.1"/>
    </source>
</evidence>
<sequence>MSTDWILRKSTIGSNNCKQSQLSNAENHPLLRTQSFQTEETRLSDVKTKSANSSQANSGIIQVTTQWDGLDPLSLAALSSNSEPTITSAKLVDDDGILSIQKRTNFLDDDFTIWTIHRNKILNKFNTTEKLSIKSSFLLDKSGNQLKFNSNIIQQKVKERLDQLQDDFEETNMQEMSNLSQPEYVKRIEELNYALKDSWELDQKVKALKIAIQCSKQLSSTTVIHFYPSKFVLITDILDCFGNLVYNRLLNKSNERHEDSNISVQETCRNWFYKISSIRELLPRFYIEASILKIYSFLIDEQDRNNEFEKIFARLTRMIRGIGDPLVAIYCRLYLCRVAIDLYPKSKKIFFQNVQDIFESTNQLVSPIVQQTLAQQKVDFIVYYSLFVPALEWILNCLFYKSDNLVLDQVFLTFQKLYTTPIATANNNGSLALILNSLIIGYPSTFIIDHLPKFIEFIKHVGNGGQLLLAYPKYILVKNIADSLNSLENLFEFNVENKSLILEEIWTIIHGLSLTEEYVCCLEAWAEIIAKHYTVSDINYLLGDLVTFLLPKREFETYGPNLLTILSKIIQHGSCRFHFTKFFSLNNLMPYLDLFHKESLKIDACKCIVESFVKSFEQSTSTNRSVEDKIQSAETTSDPVILNLITYLCKIMHDSITALTLDDEKRQISYLISGFIRRINFNRDFEAQLNFYVESRSNFSNLDHVLGFLVYQVNLLAMETHQIVKGHHTKKTIAFVNACIAFSFITIPSIDDIIMRLQLYLSSSHVALVNVCLPQTDAFLKSAITLLRQLPPQSEGPDGKLYSNDEFLHSYVSQLLSTLIVVPDNPDQGFLYLFKGLYNVLKEYQFDQSSNSKFQIWVNLIRFLVTNTLDSYPYHVAKVDSNDTLYAQDPEFLKEIQTYCDIIFQELLDNFKRNQNEDFKRQCNNAIEIINLIINVGNGNSMSHVINQLWNWIAKNNQPKYKTKELDRKLKTTIELIKKTFPTNGTST</sequence>
<dbReference type="GO" id="GO:0032456">
    <property type="term" value="P:endocytic recycling"/>
    <property type="evidence" value="ECO:0007669"/>
    <property type="project" value="InterPro"/>
</dbReference>
<dbReference type="GO" id="GO:0005768">
    <property type="term" value="C:endosome"/>
    <property type="evidence" value="ECO:0007669"/>
    <property type="project" value="UniProtKB-SubCell"/>
</dbReference>
<name>A0A9Q0M850_BLOTA</name>
<evidence type="ECO:0000256" key="4">
    <source>
        <dbReference type="ARBA" id="ARBA00022753"/>
    </source>
</evidence>
<dbReference type="GO" id="GO:0015031">
    <property type="term" value="P:protein transport"/>
    <property type="evidence" value="ECO:0007669"/>
    <property type="project" value="UniProtKB-KW"/>
</dbReference>
<comment type="similarity">
    <text evidence="2">Belongs to the VPS35L family.</text>
</comment>
<evidence type="ECO:0000256" key="2">
    <source>
        <dbReference type="ARBA" id="ARBA00010704"/>
    </source>
</evidence>
<proteinExistence type="inferred from homology"/>
<evidence type="ECO:0000256" key="3">
    <source>
        <dbReference type="ARBA" id="ARBA00022448"/>
    </source>
</evidence>
<dbReference type="PANTHER" id="PTHR13673:SF0">
    <property type="entry name" value="VPS35 ENDOSOMAL PROTEIN-SORTING FACTOR-LIKE"/>
    <property type="match status" value="1"/>
</dbReference>
<dbReference type="OMA" id="RVEVCKN"/>
<keyword evidence="4" id="KW-0967">Endosome</keyword>
<reference evidence="6" key="1">
    <citation type="submission" date="2022-12" db="EMBL/GenBank/DDBJ databases">
        <title>Genome assemblies of Blomia tropicalis.</title>
        <authorList>
            <person name="Cui Y."/>
        </authorList>
    </citation>
    <scope>NUCLEOTIDE SEQUENCE</scope>
    <source>
        <tissue evidence="6">Adult mites</tissue>
    </source>
</reference>
<gene>
    <name evidence="6" type="ORF">RDWZM_006747</name>
</gene>
<dbReference type="PANTHER" id="PTHR13673">
    <property type="entry name" value="ESOPHAGEAL CANCER ASSOCIATED PROTEIN"/>
    <property type="match status" value="1"/>
</dbReference>
<comment type="caution">
    <text evidence="6">The sequence shown here is derived from an EMBL/GenBank/DDBJ whole genome shotgun (WGS) entry which is preliminary data.</text>
</comment>
<evidence type="ECO:0000256" key="5">
    <source>
        <dbReference type="ARBA" id="ARBA00022927"/>
    </source>
</evidence>
<organism evidence="6 7">
    <name type="scientific">Blomia tropicalis</name>
    <name type="common">Mite</name>
    <dbReference type="NCBI Taxonomy" id="40697"/>
    <lineage>
        <taxon>Eukaryota</taxon>
        <taxon>Metazoa</taxon>
        <taxon>Ecdysozoa</taxon>
        <taxon>Arthropoda</taxon>
        <taxon>Chelicerata</taxon>
        <taxon>Arachnida</taxon>
        <taxon>Acari</taxon>
        <taxon>Acariformes</taxon>
        <taxon>Sarcoptiformes</taxon>
        <taxon>Astigmata</taxon>
        <taxon>Glycyphagoidea</taxon>
        <taxon>Echimyopodidae</taxon>
        <taxon>Blomia</taxon>
    </lineage>
</organism>